<dbReference type="OMA" id="YEMCLGQ"/>
<evidence type="ECO:0000256" key="2">
    <source>
        <dbReference type="ARBA" id="ARBA00007577"/>
    </source>
</evidence>
<dbReference type="OrthoDB" id="6500128at2759"/>
<evidence type="ECO:0000313" key="16">
    <source>
        <dbReference type="Proteomes" id="UP000002630"/>
    </source>
</evidence>
<feature type="region of interest" description="Disordered" evidence="11">
    <location>
        <begin position="666"/>
        <end position="728"/>
    </location>
</feature>
<dbReference type="Pfam" id="PF00005">
    <property type="entry name" value="ABC_tran"/>
    <property type="match status" value="2"/>
</dbReference>
<accession>D8LB49</accession>
<feature type="domain" description="ABC transmembrane type-1" evidence="14">
    <location>
        <begin position="774"/>
        <end position="1016"/>
    </location>
</feature>
<dbReference type="CDD" id="cd18578">
    <property type="entry name" value="ABC_6TM_Pgp_ABCB1_D2_like"/>
    <property type="match status" value="1"/>
</dbReference>
<dbReference type="PROSITE" id="PS00211">
    <property type="entry name" value="ABC_TRANSPORTER_1"/>
    <property type="match status" value="2"/>
</dbReference>
<dbReference type="InterPro" id="IPR017871">
    <property type="entry name" value="ABC_transporter-like_CS"/>
</dbReference>
<feature type="domain" description="ABC transporter" evidence="13">
    <location>
        <begin position="414"/>
        <end position="652"/>
    </location>
</feature>
<evidence type="ECO:0000256" key="12">
    <source>
        <dbReference type="SAM" id="Phobius"/>
    </source>
</evidence>
<dbReference type="SUPFAM" id="SSF90123">
    <property type="entry name" value="ABC transporter transmembrane region"/>
    <property type="match status" value="2"/>
</dbReference>
<dbReference type="GO" id="GO:0005743">
    <property type="term" value="C:mitochondrial inner membrane"/>
    <property type="evidence" value="ECO:0007669"/>
    <property type="project" value="TreeGrafter"/>
</dbReference>
<feature type="region of interest" description="Disordered" evidence="11">
    <location>
        <begin position="1"/>
        <end position="64"/>
    </location>
</feature>
<evidence type="ECO:0000256" key="6">
    <source>
        <dbReference type="ARBA" id="ARBA00022741"/>
    </source>
</evidence>
<feature type="transmembrane region" description="Helical" evidence="12">
    <location>
        <begin position="306"/>
        <end position="327"/>
    </location>
</feature>
<protein>
    <submittedName>
        <fullName evidence="15">Uncharacterized protein</fullName>
    </submittedName>
</protein>
<dbReference type="InterPro" id="IPR003593">
    <property type="entry name" value="AAA+_ATPase"/>
</dbReference>
<evidence type="ECO:0000256" key="4">
    <source>
        <dbReference type="ARBA" id="ARBA00022692"/>
    </source>
</evidence>
<dbReference type="InterPro" id="IPR003439">
    <property type="entry name" value="ABC_transporter-like_ATP-bd"/>
</dbReference>
<evidence type="ECO:0000256" key="1">
    <source>
        <dbReference type="ARBA" id="ARBA00004651"/>
    </source>
</evidence>
<dbReference type="InterPro" id="IPR027417">
    <property type="entry name" value="P-loop_NTPase"/>
</dbReference>
<evidence type="ECO:0000256" key="8">
    <source>
        <dbReference type="ARBA" id="ARBA00022989"/>
    </source>
</evidence>
<evidence type="ECO:0000256" key="11">
    <source>
        <dbReference type="SAM" id="MobiDB-lite"/>
    </source>
</evidence>
<proteinExistence type="inferred from homology"/>
<evidence type="ECO:0000256" key="9">
    <source>
        <dbReference type="ARBA" id="ARBA00023136"/>
    </source>
</evidence>
<keyword evidence="4 12" id="KW-0812">Transmembrane</keyword>
<dbReference type="Proteomes" id="UP000002630">
    <property type="component" value="Linkage Group LG01"/>
</dbReference>
<dbReference type="InterPro" id="IPR036640">
    <property type="entry name" value="ABC1_TM_sf"/>
</dbReference>
<dbReference type="InterPro" id="IPR039421">
    <property type="entry name" value="Type_1_exporter"/>
</dbReference>
<evidence type="ECO:0000256" key="7">
    <source>
        <dbReference type="ARBA" id="ARBA00022840"/>
    </source>
</evidence>
<dbReference type="FunFam" id="3.40.50.300:FF:000251">
    <property type="entry name" value="ABC transporter B family member 19"/>
    <property type="match status" value="1"/>
</dbReference>
<dbReference type="CDD" id="cd03249">
    <property type="entry name" value="ABC_MTABC3_MDL1_MDL2"/>
    <property type="match status" value="2"/>
</dbReference>
<dbReference type="Pfam" id="PF00664">
    <property type="entry name" value="ABC_membrane"/>
    <property type="match status" value="2"/>
</dbReference>
<evidence type="ECO:0000313" key="15">
    <source>
        <dbReference type="EMBL" id="CBN76558.1"/>
    </source>
</evidence>
<dbReference type="InParanoid" id="D8LB49"/>
<feature type="transmembrane region" description="Helical" evidence="12">
    <location>
        <begin position="771"/>
        <end position="802"/>
    </location>
</feature>
<comment type="subcellular location">
    <subcellularLocation>
        <location evidence="1">Cell membrane</location>
        <topology evidence="1">Multi-pass membrane protein</topology>
    </subcellularLocation>
</comment>
<evidence type="ECO:0000256" key="3">
    <source>
        <dbReference type="ARBA" id="ARBA00022448"/>
    </source>
</evidence>
<dbReference type="GO" id="GO:0015421">
    <property type="term" value="F:ABC-type oligopeptide transporter activity"/>
    <property type="evidence" value="ECO:0007669"/>
    <property type="project" value="TreeGrafter"/>
</dbReference>
<keyword evidence="10" id="KW-0325">Glycoprotein</keyword>
<keyword evidence="9 12" id="KW-0472">Membrane</keyword>
<sequence length="1378" mass="148668">MPGSRAQRGSSASYKSSSLNGNEERKVGDVEEGLLTVPLLAGLQKDNEGDRDGDSEDGPTFTKPEAPSPFLDLFFFAEKLDYLLMFVGTLCAAGAGVVMPIFSIIFGDILDAFHSPNPTSEVNRNALNFFTLAVVAFVLNTGLNTFFSVAAERQVRRMRMQYLLSSLRQEIGWFDTTKPGELTTRIKGDTLVVSQGMGIKLARLIQFMSMFVSGFTIGFVKGWELSLVMLSVVPPLAIAGGFLFGDLARLASQFQKSNAAAGGVAEEAISSIRTVVAFTGEDKESKRYEKKVEEAMETSIKSGIGFAKALAVMMFIIFCSYGLGMWYGASEVARDLRDGCTGSHCKTGGDVLTVFWAILNGAMSIGQMGPNLQAVTEARGAAGHLLAVCRRESSIDACSEKGLKPHPDSVVGQVELRDVHFTYPSRPKEKVFTDLNLKVEPGTTVALVGASGAGKSTVVGLLERFYDPDQGGVFLDGVNIKELNIQWLRSRLGLVSQEPLLFAQSIAENIACGREGATREEVEEAARLANAYDFVVQFPDGFDTDVGERGVQLSGGQKQRIAIARAILKNPAVLLLDEATSALDVESERLVQGALDRLLEMKRGTTIVIAHRLSTIRNADKICVIEGGKVVETGRHEELITIEGGKYLQLVRLQLGGAMNVDGTIEEEDESRASSSVAATDDELVPPARYRSGSIGSSSVHSGSADGAGTSGSEGRENSFTRSSMSLLNGTEPSDVNVALLKAGMSGCRAAKLPREKRNRLWALGKPERGYLYLSLTATAFSGAMFPVFSLMLSTIITFFYLRDPDELERKASLWSLMFVVLATVIGCAYYVQVSSMTQIGARLTSRLQNMTFKGIVRQDVEWFDREENSTGALTARLATEVTLVKNITGLNLNRMYQNLITITTAFLVAFIFGSLVLSLVLAFIMPLLIFAGFIQVKVVTTSATKSQDSVAKAGKVAVQAIDGVRTVAAFNLTRKVMAMYNKELKGVLREGLKRGVTDGLALGLSQLISLGALWLRVLVGRTPSCRWEGALRPHAQEPHGGHDGISAFHTHLSVALLLCRDGTGPLQGVGQTASFLGDSAAAKAAAARMFAVVDRRPAIDSADTGGERLPVVKGTIELRKVRFRYPARPNALVFRSFKLKVDAGTTVALVGASGNGKSTVINLLLRFYDPERGAILIDGMDIRSFNVAWLRGQIGLVSQARPYTHILEQEEPVLFATSIADNIAYGCEGATREEVEEAARKANAHDFVCSFPDGYDTEVGEKGVQLSGGQKQRIAIARAILKDPAILLLDEATSALDMDSERLVQEALNQLVDMRQRTTIVIAHRLSTIRKADKICVVHAGTIAEEGSHEELLARPDSRYKVLLDAAEGTGGGSIAT</sequence>
<dbReference type="PROSITE" id="PS50929">
    <property type="entry name" value="ABC_TM1F"/>
    <property type="match status" value="2"/>
</dbReference>
<keyword evidence="5" id="KW-0677">Repeat</keyword>
<dbReference type="EMBL" id="FN647682">
    <property type="protein sequence ID" value="CBN76558.1"/>
    <property type="molecule type" value="Genomic_DNA"/>
</dbReference>
<keyword evidence="3" id="KW-0813">Transport</keyword>
<dbReference type="PROSITE" id="PS50893">
    <property type="entry name" value="ABC_TRANSPORTER_2"/>
    <property type="match status" value="2"/>
</dbReference>
<feature type="transmembrane region" description="Helical" evidence="12">
    <location>
        <begin position="201"/>
        <end position="220"/>
    </location>
</feature>
<comment type="similarity">
    <text evidence="2">Belongs to the ABC transporter superfamily. ABCB family. Multidrug resistance exporter (TC 3.A.1.201) subfamily.</text>
</comment>
<dbReference type="STRING" id="2880.D8LB49"/>
<keyword evidence="6" id="KW-0547">Nucleotide-binding</keyword>
<evidence type="ECO:0000259" key="14">
    <source>
        <dbReference type="PROSITE" id="PS50929"/>
    </source>
</evidence>
<feature type="transmembrane region" description="Helical" evidence="12">
    <location>
        <begin position="900"/>
        <end position="931"/>
    </location>
</feature>
<organism evidence="15 16">
    <name type="scientific">Ectocarpus siliculosus</name>
    <name type="common">Brown alga</name>
    <name type="synonym">Conferva siliculosa</name>
    <dbReference type="NCBI Taxonomy" id="2880"/>
    <lineage>
        <taxon>Eukaryota</taxon>
        <taxon>Sar</taxon>
        <taxon>Stramenopiles</taxon>
        <taxon>Ochrophyta</taxon>
        <taxon>PX clade</taxon>
        <taxon>Phaeophyceae</taxon>
        <taxon>Ectocarpales</taxon>
        <taxon>Ectocarpaceae</taxon>
        <taxon>Ectocarpus</taxon>
    </lineage>
</organism>
<dbReference type="Gene3D" id="1.20.1560.10">
    <property type="entry name" value="ABC transporter type 1, transmembrane domain"/>
    <property type="match status" value="3"/>
</dbReference>
<gene>
    <name evidence="15" type="ORF">Esi_0000_0244</name>
</gene>
<feature type="transmembrane region" description="Helical" evidence="12">
    <location>
        <begin position="814"/>
        <end position="832"/>
    </location>
</feature>
<feature type="compositionally biased region" description="Polar residues" evidence="11">
    <location>
        <begin position="7"/>
        <end position="21"/>
    </location>
</feature>
<dbReference type="EMBL" id="FN649726">
    <property type="protein sequence ID" value="CBN76558.1"/>
    <property type="molecule type" value="Genomic_DNA"/>
</dbReference>
<dbReference type="GO" id="GO:0090374">
    <property type="term" value="P:oligopeptide export from mitochondrion"/>
    <property type="evidence" value="ECO:0007669"/>
    <property type="project" value="TreeGrafter"/>
</dbReference>
<evidence type="ECO:0000259" key="13">
    <source>
        <dbReference type="PROSITE" id="PS50893"/>
    </source>
</evidence>
<dbReference type="PANTHER" id="PTHR43394">
    <property type="entry name" value="ATP-DEPENDENT PERMEASE MDL1, MITOCHONDRIAL"/>
    <property type="match status" value="1"/>
</dbReference>
<dbReference type="SUPFAM" id="SSF52540">
    <property type="entry name" value="P-loop containing nucleoside triphosphate hydrolases"/>
    <property type="match status" value="2"/>
</dbReference>
<dbReference type="GO" id="GO:0005524">
    <property type="term" value="F:ATP binding"/>
    <property type="evidence" value="ECO:0007669"/>
    <property type="project" value="UniProtKB-KW"/>
</dbReference>
<feature type="transmembrane region" description="Helical" evidence="12">
    <location>
        <begin position="226"/>
        <end position="248"/>
    </location>
</feature>
<dbReference type="SMART" id="SM00382">
    <property type="entry name" value="AAA"/>
    <property type="match status" value="2"/>
</dbReference>
<dbReference type="InterPro" id="IPR011527">
    <property type="entry name" value="ABC1_TM_dom"/>
</dbReference>
<dbReference type="GO" id="GO:0016887">
    <property type="term" value="F:ATP hydrolysis activity"/>
    <property type="evidence" value="ECO:0007669"/>
    <property type="project" value="InterPro"/>
</dbReference>
<feature type="transmembrane region" description="Helical" evidence="12">
    <location>
        <begin position="82"/>
        <end position="106"/>
    </location>
</feature>
<evidence type="ECO:0000256" key="5">
    <source>
        <dbReference type="ARBA" id="ARBA00022737"/>
    </source>
</evidence>
<evidence type="ECO:0000256" key="10">
    <source>
        <dbReference type="ARBA" id="ARBA00023180"/>
    </source>
</evidence>
<feature type="domain" description="ABC transporter" evidence="13">
    <location>
        <begin position="1117"/>
        <end position="1366"/>
    </location>
</feature>
<dbReference type="CDD" id="cd18577">
    <property type="entry name" value="ABC_6TM_Pgp_ABCB1_D1_like"/>
    <property type="match status" value="1"/>
</dbReference>
<keyword evidence="8 12" id="KW-1133">Transmembrane helix</keyword>
<name>D8LB49_ECTSI</name>
<dbReference type="FunFam" id="3.40.50.300:FF:000066">
    <property type="entry name" value="ABC transporter B family member 1"/>
    <property type="match status" value="1"/>
</dbReference>
<feature type="transmembrane region" description="Helical" evidence="12">
    <location>
        <begin position="126"/>
        <end position="151"/>
    </location>
</feature>
<keyword evidence="7" id="KW-0067">ATP-binding</keyword>
<dbReference type="GO" id="GO:0005886">
    <property type="term" value="C:plasma membrane"/>
    <property type="evidence" value="ECO:0007669"/>
    <property type="project" value="UniProtKB-SubCell"/>
</dbReference>
<dbReference type="Gene3D" id="3.40.50.300">
    <property type="entry name" value="P-loop containing nucleotide triphosphate hydrolases"/>
    <property type="match status" value="2"/>
</dbReference>
<dbReference type="PANTHER" id="PTHR43394:SF1">
    <property type="entry name" value="ATP-BINDING CASSETTE SUB-FAMILY B MEMBER 10, MITOCHONDRIAL"/>
    <property type="match status" value="1"/>
</dbReference>
<keyword evidence="16" id="KW-1185">Reference proteome</keyword>
<feature type="compositionally biased region" description="Low complexity" evidence="11">
    <location>
        <begin position="692"/>
        <end position="713"/>
    </location>
</feature>
<dbReference type="FunCoup" id="D8LB49">
    <property type="interactions" value="2"/>
</dbReference>
<reference evidence="15 16" key="1">
    <citation type="journal article" date="2010" name="Nature">
        <title>The Ectocarpus genome and the independent evolution of multicellularity in brown algae.</title>
        <authorList>
            <person name="Cock J.M."/>
            <person name="Sterck L."/>
            <person name="Rouze P."/>
            <person name="Scornet D."/>
            <person name="Allen A.E."/>
            <person name="Amoutzias G."/>
            <person name="Anthouard V."/>
            <person name="Artiguenave F."/>
            <person name="Aury J.M."/>
            <person name="Badger J.H."/>
            <person name="Beszteri B."/>
            <person name="Billiau K."/>
            <person name="Bonnet E."/>
            <person name="Bothwell J.H."/>
            <person name="Bowler C."/>
            <person name="Boyen C."/>
            <person name="Brownlee C."/>
            <person name="Carrano C.J."/>
            <person name="Charrier B."/>
            <person name="Cho G.Y."/>
            <person name="Coelho S.M."/>
            <person name="Collen J."/>
            <person name="Corre E."/>
            <person name="Da Silva C."/>
            <person name="Delage L."/>
            <person name="Delaroque N."/>
            <person name="Dittami S.M."/>
            <person name="Doulbeau S."/>
            <person name="Elias M."/>
            <person name="Farnham G."/>
            <person name="Gachon C.M."/>
            <person name="Gschloessl B."/>
            <person name="Heesch S."/>
            <person name="Jabbari K."/>
            <person name="Jubin C."/>
            <person name="Kawai H."/>
            <person name="Kimura K."/>
            <person name="Kloareg B."/>
            <person name="Kupper F.C."/>
            <person name="Lang D."/>
            <person name="Le Bail A."/>
            <person name="Leblanc C."/>
            <person name="Lerouge P."/>
            <person name="Lohr M."/>
            <person name="Lopez P.J."/>
            <person name="Martens C."/>
            <person name="Maumus F."/>
            <person name="Michel G."/>
            <person name="Miranda-Saavedra D."/>
            <person name="Morales J."/>
            <person name="Moreau H."/>
            <person name="Motomura T."/>
            <person name="Nagasato C."/>
            <person name="Napoli C.A."/>
            <person name="Nelson D.R."/>
            <person name="Nyvall-Collen P."/>
            <person name="Peters A.F."/>
            <person name="Pommier C."/>
            <person name="Potin P."/>
            <person name="Poulain J."/>
            <person name="Quesneville H."/>
            <person name="Read B."/>
            <person name="Rensing S.A."/>
            <person name="Ritter A."/>
            <person name="Rousvoal S."/>
            <person name="Samanta M."/>
            <person name="Samson G."/>
            <person name="Schroeder D.C."/>
            <person name="Segurens B."/>
            <person name="Strittmatter M."/>
            <person name="Tonon T."/>
            <person name="Tregear J.W."/>
            <person name="Valentin K."/>
            <person name="von Dassow P."/>
            <person name="Yamagishi T."/>
            <person name="Van de Peer Y."/>
            <person name="Wincker P."/>
        </authorList>
    </citation>
    <scope>NUCLEOTIDE SEQUENCE [LARGE SCALE GENOMIC DNA]</scope>
    <source>
        <strain evidence="16">Ec32 / CCAP1310/4</strain>
    </source>
</reference>
<dbReference type="eggNOG" id="KOG0055">
    <property type="taxonomic scope" value="Eukaryota"/>
</dbReference>
<feature type="domain" description="ABC transmembrane type-1" evidence="14">
    <location>
        <begin position="86"/>
        <end position="377"/>
    </location>
</feature>